<proteinExistence type="predicted"/>
<dbReference type="CDD" id="cd10529">
    <property type="entry name" value="SET_SETD5-like"/>
    <property type="match status" value="1"/>
</dbReference>
<reference evidence="5 6" key="1">
    <citation type="submission" date="2013-11" db="EMBL/GenBank/DDBJ databases">
        <title>Draft genome of the bovine lungworm Dictyocaulus viviparus.</title>
        <authorList>
            <person name="Mitreva M."/>
        </authorList>
    </citation>
    <scope>NUCLEOTIDE SEQUENCE [LARGE SCALE GENOMIC DNA]</scope>
    <source>
        <strain evidence="5 6">HannoverDv2000</strain>
    </source>
</reference>
<protein>
    <submittedName>
        <fullName evidence="5">SET domain protein</fullName>
    </submittedName>
</protein>
<evidence type="ECO:0000313" key="5">
    <source>
        <dbReference type="EMBL" id="KJH50019.1"/>
    </source>
</evidence>
<dbReference type="STRING" id="29172.A0A0D8Y1U6"/>
<feature type="region of interest" description="Disordered" evidence="3">
    <location>
        <begin position="280"/>
        <end position="325"/>
    </location>
</feature>
<dbReference type="GO" id="GO:0006355">
    <property type="term" value="P:regulation of DNA-templated transcription"/>
    <property type="evidence" value="ECO:0007669"/>
    <property type="project" value="TreeGrafter"/>
</dbReference>
<reference evidence="6" key="2">
    <citation type="journal article" date="2016" name="Sci. Rep.">
        <title>Dictyocaulus viviparus genome, variome and transcriptome elucidate lungworm biology and support future intervention.</title>
        <authorList>
            <person name="McNulty S.N."/>
            <person name="Strube C."/>
            <person name="Rosa B.A."/>
            <person name="Martin J.C."/>
            <person name="Tyagi R."/>
            <person name="Choi Y.J."/>
            <person name="Wang Q."/>
            <person name="Hallsworth Pepin K."/>
            <person name="Zhang X."/>
            <person name="Ozersky P."/>
            <person name="Wilson R.K."/>
            <person name="Sternberg P.W."/>
            <person name="Gasser R.B."/>
            <person name="Mitreva M."/>
        </authorList>
    </citation>
    <scope>NUCLEOTIDE SEQUENCE [LARGE SCALE GENOMIC DNA]</scope>
    <source>
        <strain evidence="6">HannoverDv2000</strain>
    </source>
</reference>
<dbReference type="SUPFAM" id="SSF82199">
    <property type="entry name" value="SET domain"/>
    <property type="match status" value="1"/>
</dbReference>
<sequence length="568" mass="64889">MGLDPKKFNQNDSYLCELCNPRALKWTKKQAQDLQLKQLKAVSRERERKMSEKLKRREDRKRAKLSSSLKESNQSKNAKRGSAAFKKFQLIKRNEYTKRARQMLALFDTTAGAQSILENSRELRRGKRMFVAPDVEGLVATECIKQDEVIMEYVGHVCLPDECPGRLQRGALQPFCVLYNGLGQNLLCIDARRQGSDARFARRCCRSNSTLKHVLLNGCIYVMLVASEKIEKGTEVTIPFDCDFRDTLVPVECACGDDPNCYMKQFNNSLRGKLSIVVEQPSNNSSSSNGSSNIQSSNRKVLSSNEVKSENRGRPKGYRKKEKSCGSLMKKVHFRVIEKHKISSFGIKGSTNRKQRKIGIKLRRHSESKNAKSSDDSMVYGVDVNHKNERESITAEDKKEAAALSVRSSEAERRNVRTENENKLVEDKLQLSSTKEVITVVQTTNCSSQEEEHHLDAKIGSNEGSSRFPRRDSMESKEVMDYTLPEDRHKPTASRLTRASAGGFERRLPEDSVNSVERHCKINREGITEQPTKESLRGKKKSLFTKSIFSESYFLIRQRCFRRRFQRE</sequence>
<keyword evidence="2" id="KW-0175">Coiled coil</keyword>
<organism evidence="5 6">
    <name type="scientific">Dictyocaulus viviparus</name>
    <name type="common">Bovine lungworm</name>
    <dbReference type="NCBI Taxonomy" id="29172"/>
    <lineage>
        <taxon>Eukaryota</taxon>
        <taxon>Metazoa</taxon>
        <taxon>Ecdysozoa</taxon>
        <taxon>Nematoda</taxon>
        <taxon>Chromadorea</taxon>
        <taxon>Rhabditida</taxon>
        <taxon>Rhabditina</taxon>
        <taxon>Rhabditomorpha</taxon>
        <taxon>Strongyloidea</taxon>
        <taxon>Metastrongylidae</taxon>
        <taxon>Dictyocaulus</taxon>
    </lineage>
</organism>
<dbReference type="AlphaFoldDB" id="A0A0D8Y1U6"/>
<dbReference type="PANTHER" id="PTHR46462:SF3">
    <property type="entry name" value="UPSET, ISOFORM A"/>
    <property type="match status" value="1"/>
</dbReference>
<dbReference type="Proteomes" id="UP000053766">
    <property type="component" value="Unassembled WGS sequence"/>
</dbReference>
<dbReference type="InterPro" id="IPR001214">
    <property type="entry name" value="SET_dom"/>
</dbReference>
<dbReference type="InterPro" id="IPR046341">
    <property type="entry name" value="SET_dom_sf"/>
</dbReference>
<dbReference type="PROSITE" id="PS50280">
    <property type="entry name" value="SET"/>
    <property type="match status" value="1"/>
</dbReference>
<dbReference type="GO" id="GO:0006325">
    <property type="term" value="P:chromatin organization"/>
    <property type="evidence" value="ECO:0007669"/>
    <property type="project" value="UniProtKB-KW"/>
</dbReference>
<evidence type="ECO:0000259" key="4">
    <source>
        <dbReference type="PROSITE" id="PS50280"/>
    </source>
</evidence>
<gene>
    <name evidence="5" type="ORF">DICVIV_03820</name>
</gene>
<dbReference type="OrthoDB" id="5872580at2759"/>
<dbReference type="PANTHER" id="PTHR46462">
    <property type="entry name" value="UPSET, ISOFORM A"/>
    <property type="match status" value="1"/>
</dbReference>
<feature type="coiled-coil region" evidence="2">
    <location>
        <begin position="401"/>
        <end position="428"/>
    </location>
</feature>
<evidence type="ECO:0000256" key="2">
    <source>
        <dbReference type="SAM" id="Coils"/>
    </source>
</evidence>
<feature type="domain" description="SET" evidence="4">
    <location>
        <begin position="119"/>
        <end position="241"/>
    </location>
</feature>
<dbReference type="GO" id="GO:0034967">
    <property type="term" value="C:Set3 complex"/>
    <property type="evidence" value="ECO:0007669"/>
    <property type="project" value="TreeGrafter"/>
</dbReference>
<feature type="region of interest" description="Disordered" evidence="3">
    <location>
        <begin position="40"/>
        <end position="80"/>
    </location>
</feature>
<evidence type="ECO:0000256" key="3">
    <source>
        <dbReference type="SAM" id="MobiDB-lite"/>
    </source>
</evidence>
<dbReference type="GO" id="GO:0070210">
    <property type="term" value="C:Rpd3L-Expanded complex"/>
    <property type="evidence" value="ECO:0007669"/>
    <property type="project" value="TreeGrafter"/>
</dbReference>
<feature type="compositionally biased region" description="Polar residues" evidence="3">
    <location>
        <begin position="65"/>
        <end position="76"/>
    </location>
</feature>
<accession>A0A0D8Y1U6</accession>
<dbReference type="Gene3D" id="2.170.270.10">
    <property type="entry name" value="SET domain"/>
    <property type="match status" value="1"/>
</dbReference>
<dbReference type="EMBL" id="KN716217">
    <property type="protein sequence ID" value="KJH50019.1"/>
    <property type="molecule type" value="Genomic_DNA"/>
</dbReference>
<feature type="compositionally biased region" description="Basic and acidic residues" evidence="3">
    <location>
        <begin position="42"/>
        <end position="61"/>
    </location>
</feature>
<name>A0A0D8Y1U6_DICVI</name>
<dbReference type="Pfam" id="PF00856">
    <property type="entry name" value="SET"/>
    <property type="match status" value="1"/>
</dbReference>
<evidence type="ECO:0000256" key="1">
    <source>
        <dbReference type="ARBA" id="ARBA00022853"/>
    </source>
</evidence>
<evidence type="ECO:0000313" key="6">
    <source>
        <dbReference type="Proteomes" id="UP000053766"/>
    </source>
</evidence>
<keyword evidence="1" id="KW-0156">Chromatin regulator</keyword>
<dbReference type="SMART" id="SM00317">
    <property type="entry name" value="SET"/>
    <property type="match status" value="1"/>
</dbReference>
<keyword evidence="6" id="KW-1185">Reference proteome</keyword>
<feature type="compositionally biased region" description="Low complexity" evidence="3">
    <location>
        <begin position="282"/>
        <end position="298"/>
    </location>
</feature>